<keyword evidence="2" id="KW-0812">Transmembrane</keyword>
<name>A0ABZ2LVU4_9BACT</name>
<protein>
    <submittedName>
        <fullName evidence="3">Uncharacterized protein</fullName>
    </submittedName>
</protein>
<evidence type="ECO:0000256" key="1">
    <source>
        <dbReference type="SAM" id="MobiDB-lite"/>
    </source>
</evidence>
<keyword evidence="2" id="KW-1133">Transmembrane helix</keyword>
<evidence type="ECO:0000313" key="4">
    <source>
        <dbReference type="Proteomes" id="UP001370348"/>
    </source>
</evidence>
<feature type="transmembrane region" description="Helical" evidence="2">
    <location>
        <begin position="118"/>
        <end position="137"/>
    </location>
</feature>
<organism evidence="3 4">
    <name type="scientific">Pendulispora albinea</name>
    <dbReference type="NCBI Taxonomy" id="2741071"/>
    <lineage>
        <taxon>Bacteria</taxon>
        <taxon>Pseudomonadati</taxon>
        <taxon>Myxococcota</taxon>
        <taxon>Myxococcia</taxon>
        <taxon>Myxococcales</taxon>
        <taxon>Sorangiineae</taxon>
        <taxon>Pendulisporaceae</taxon>
        <taxon>Pendulispora</taxon>
    </lineage>
</organism>
<evidence type="ECO:0000313" key="3">
    <source>
        <dbReference type="EMBL" id="WXB13226.1"/>
    </source>
</evidence>
<sequence>MTTTLDERSVLISEAAASTRRRPSMFRRAGALITAAAFATATLAATPGVARADEVKPDGKGIAGGALLGAEIVTIPMALFRVKSPWAYVIGGGLGAVGGGVAGHFIEQASFSNDGRPPTYMLAGGLALVIPAVILVLNATRYQPAEEPSEDRAPTNGPPADPGRAGGSVVLEGGGSTSQPTAPTTPPPSTTPAKPPSTGSSQPPALPMSLLDLHRTTGFRMGIPVPEVRESYSLAERKNLGVGQVTELRLPIFHATF</sequence>
<feature type="transmembrane region" description="Helical" evidence="2">
    <location>
        <begin position="62"/>
        <end position="80"/>
    </location>
</feature>
<dbReference type="Proteomes" id="UP001370348">
    <property type="component" value="Chromosome"/>
</dbReference>
<dbReference type="EMBL" id="CP089984">
    <property type="protein sequence ID" value="WXB13226.1"/>
    <property type="molecule type" value="Genomic_DNA"/>
</dbReference>
<gene>
    <name evidence="3" type="ORF">LZC94_35955</name>
</gene>
<feature type="compositionally biased region" description="Pro residues" evidence="1">
    <location>
        <begin position="183"/>
        <end position="195"/>
    </location>
</feature>
<dbReference type="RefSeq" id="WP_394822847.1">
    <property type="nucleotide sequence ID" value="NZ_CP089984.1"/>
</dbReference>
<feature type="transmembrane region" description="Helical" evidence="2">
    <location>
        <begin position="87"/>
        <end position="106"/>
    </location>
</feature>
<feature type="region of interest" description="Disordered" evidence="1">
    <location>
        <begin position="145"/>
        <end position="208"/>
    </location>
</feature>
<accession>A0ABZ2LVU4</accession>
<keyword evidence="4" id="KW-1185">Reference proteome</keyword>
<proteinExistence type="predicted"/>
<reference evidence="3 4" key="1">
    <citation type="submission" date="2021-12" db="EMBL/GenBank/DDBJ databases">
        <title>Discovery of the Pendulisporaceae a myxobacterial family with distinct sporulation behavior and unique specialized metabolism.</title>
        <authorList>
            <person name="Garcia R."/>
            <person name="Popoff A."/>
            <person name="Bader C.D."/>
            <person name="Loehr J."/>
            <person name="Walesch S."/>
            <person name="Walt C."/>
            <person name="Boldt J."/>
            <person name="Bunk B."/>
            <person name="Haeckl F.J.F.P.J."/>
            <person name="Gunesch A.P."/>
            <person name="Birkelbach J."/>
            <person name="Nuebel U."/>
            <person name="Pietschmann T."/>
            <person name="Bach T."/>
            <person name="Mueller R."/>
        </authorList>
    </citation>
    <scope>NUCLEOTIDE SEQUENCE [LARGE SCALE GENOMIC DNA]</scope>
    <source>
        <strain evidence="3 4">MSr11954</strain>
    </source>
</reference>
<evidence type="ECO:0000256" key="2">
    <source>
        <dbReference type="SAM" id="Phobius"/>
    </source>
</evidence>
<keyword evidence="2" id="KW-0472">Membrane</keyword>